<sequence>MTGRQKILKAVYPLLMKITNVFGAKNKALENTEKSTSVTSIYDLPLLLNNGQHVPMNSFKGKKILLVNTASDCGYTGQYSELQSLYNEFNKDLVVIGFPANDFKEQEKGNDEEIASFCKINYGVTFPLAAKSTVVKGSHQNAIFNWLSNKEKNGWNDQQPSWNFSKYLVDEKGTLTNYFDPSVSPLSEEVVNSIKR</sequence>
<keyword evidence="3" id="KW-0560">Oxidoreductase</keyword>
<dbReference type="PROSITE" id="PS00460">
    <property type="entry name" value="GLUTATHIONE_PEROXID_1"/>
    <property type="match status" value="1"/>
</dbReference>
<dbReference type="InterPro" id="IPR029759">
    <property type="entry name" value="GPX_AS"/>
</dbReference>
<gene>
    <name evidence="4" type="ORF">KTO63_18540</name>
</gene>
<dbReference type="Proteomes" id="UP000812270">
    <property type="component" value="Unassembled WGS sequence"/>
</dbReference>
<evidence type="ECO:0000313" key="4">
    <source>
        <dbReference type="EMBL" id="MBV4359173.1"/>
    </source>
</evidence>
<dbReference type="RefSeq" id="WP_217793110.1">
    <property type="nucleotide sequence ID" value="NZ_JAHSPG010000014.1"/>
</dbReference>
<protein>
    <submittedName>
        <fullName evidence="4">Glutathione peroxidase</fullName>
    </submittedName>
</protein>
<comment type="caution">
    <text evidence="4">The sequence shown here is derived from an EMBL/GenBank/DDBJ whole genome shotgun (WGS) entry which is preliminary data.</text>
</comment>
<name>A0A9E2SDA5_9BACT</name>
<keyword evidence="5" id="KW-1185">Reference proteome</keyword>
<dbReference type="AlphaFoldDB" id="A0A9E2SDA5"/>
<dbReference type="GO" id="GO:0004601">
    <property type="term" value="F:peroxidase activity"/>
    <property type="evidence" value="ECO:0007669"/>
    <property type="project" value="UniProtKB-KW"/>
</dbReference>
<proteinExistence type="inferred from homology"/>
<evidence type="ECO:0000256" key="3">
    <source>
        <dbReference type="ARBA" id="ARBA00023002"/>
    </source>
</evidence>
<accession>A0A9E2SDA5</accession>
<dbReference type="EMBL" id="JAHSPG010000014">
    <property type="protein sequence ID" value="MBV4359173.1"/>
    <property type="molecule type" value="Genomic_DNA"/>
</dbReference>
<dbReference type="GO" id="GO:0006979">
    <property type="term" value="P:response to oxidative stress"/>
    <property type="evidence" value="ECO:0007669"/>
    <property type="project" value="InterPro"/>
</dbReference>
<dbReference type="Pfam" id="PF00255">
    <property type="entry name" value="GSHPx"/>
    <property type="match status" value="1"/>
</dbReference>
<dbReference type="InterPro" id="IPR000889">
    <property type="entry name" value="Glutathione_peroxidase"/>
</dbReference>
<dbReference type="PIRSF" id="PIRSF000303">
    <property type="entry name" value="Glutathion_perox"/>
    <property type="match status" value="1"/>
</dbReference>
<dbReference type="PANTHER" id="PTHR11592">
    <property type="entry name" value="GLUTATHIONE PEROXIDASE"/>
    <property type="match status" value="1"/>
</dbReference>
<reference evidence="4" key="1">
    <citation type="submission" date="2021-06" db="EMBL/GenBank/DDBJ databases">
        <authorList>
            <person name="Huq M.A."/>
        </authorList>
    </citation>
    <scope>NUCLEOTIDE SEQUENCE</scope>
    <source>
        <strain evidence="4">MAH-26</strain>
    </source>
</reference>
<evidence type="ECO:0000256" key="1">
    <source>
        <dbReference type="ARBA" id="ARBA00006926"/>
    </source>
</evidence>
<keyword evidence="2 4" id="KW-0575">Peroxidase</keyword>
<organism evidence="4 5">
    <name type="scientific">Pinibacter aurantiacus</name>
    <dbReference type="NCBI Taxonomy" id="2851599"/>
    <lineage>
        <taxon>Bacteria</taxon>
        <taxon>Pseudomonadati</taxon>
        <taxon>Bacteroidota</taxon>
        <taxon>Chitinophagia</taxon>
        <taxon>Chitinophagales</taxon>
        <taxon>Chitinophagaceae</taxon>
        <taxon>Pinibacter</taxon>
    </lineage>
</organism>
<dbReference type="PANTHER" id="PTHR11592:SF78">
    <property type="entry name" value="GLUTATHIONE PEROXIDASE"/>
    <property type="match status" value="1"/>
</dbReference>
<dbReference type="CDD" id="cd00340">
    <property type="entry name" value="GSH_Peroxidase"/>
    <property type="match status" value="1"/>
</dbReference>
<comment type="similarity">
    <text evidence="1">Belongs to the glutathione peroxidase family.</text>
</comment>
<evidence type="ECO:0000256" key="2">
    <source>
        <dbReference type="ARBA" id="ARBA00022559"/>
    </source>
</evidence>
<evidence type="ECO:0000313" key="5">
    <source>
        <dbReference type="Proteomes" id="UP000812270"/>
    </source>
</evidence>
<dbReference type="PROSITE" id="PS51355">
    <property type="entry name" value="GLUTATHIONE_PEROXID_3"/>
    <property type="match status" value="1"/>
</dbReference>